<feature type="signal peptide" evidence="1">
    <location>
        <begin position="1"/>
        <end position="19"/>
    </location>
</feature>
<dbReference type="Gene3D" id="3.10.100.10">
    <property type="entry name" value="Mannose-Binding Protein A, subunit A"/>
    <property type="match status" value="1"/>
</dbReference>
<comment type="caution">
    <text evidence="3">The sequence shown here is derived from an EMBL/GenBank/DDBJ whole genome shotgun (WGS) entry which is preliminary data.</text>
</comment>
<dbReference type="OrthoDB" id="7357196at2759"/>
<evidence type="ECO:0000313" key="4">
    <source>
        <dbReference type="Proteomes" id="UP000324222"/>
    </source>
</evidence>
<dbReference type="CDD" id="cd00037">
    <property type="entry name" value="CLECT"/>
    <property type="match status" value="1"/>
</dbReference>
<name>A0A5B7DMB7_PORTR</name>
<dbReference type="SMART" id="SM00034">
    <property type="entry name" value="CLECT"/>
    <property type="match status" value="1"/>
</dbReference>
<gene>
    <name evidence="3" type="ORF">E2C01_015347</name>
</gene>
<organism evidence="3 4">
    <name type="scientific">Portunus trituberculatus</name>
    <name type="common">Swimming crab</name>
    <name type="synonym">Neptunus trituberculatus</name>
    <dbReference type="NCBI Taxonomy" id="210409"/>
    <lineage>
        <taxon>Eukaryota</taxon>
        <taxon>Metazoa</taxon>
        <taxon>Ecdysozoa</taxon>
        <taxon>Arthropoda</taxon>
        <taxon>Crustacea</taxon>
        <taxon>Multicrustacea</taxon>
        <taxon>Malacostraca</taxon>
        <taxon>Eumalacostraca</taxon>
        <taxon>Eucarida</taxon>
        <taxon>Decapoda</taxon>
        <taxon>Pleocyemata</taxon>
        <taxon>Brachyura</taxon>
        <taxon>Eubrachyura</taxon>
        <taxon>Portunoidea</taxon>
        <taxon>Portunidae</taxon>
        <taxon>Portuninae</taxon>
        <taxon>Portunus</taxon>
    </lineage>
</organism>
<dbReference type="Pfam" id="PF00059">
    <property type="entry name" value="Lectin_C"/>
    <property type="match status" value="1"/>
</dbReference>
<evidence type="ECO:0000313" key="3">
    <source>
        <dbReference type="EMBL" id="MPC22335.1"/>
    </source>
</evidence>
<dbReference type="AlphaFoldDB" id="A0A5B7DMB7"/>
<keyword evidence="4" id="KW-1185">Reference proteome</keyword>
<protein>
    <recommendedName>
        <fullName evidence="2">C-type lectin domain-containing protein</fullName>
    </recommendedName>
</protein>
<dbReference type="PROSITE" id="PS51257">
    <property type="entry name" value="PROKAR_LIPOPROTEIN"/>
    <property type="match status" value="1"/>
</dbReference>
<feature type="chain" id="PRO_5022844268" description="C-type lectin domain-containing protein" evidence="1">
    <location>
        <begin position="20"/>
        <end position="152"/>
    </location>
</feature>
<proteinExistence type="predicted"/>
<reference evidence="3 4" key="1">
    <citation type="submission" date="2019-05" db="EMBL/GenBank/DDBJ databases">
        <title>Another draft genome of Portunus trituberculatus and its Hox gene families provides insights of decapod evolution.</title>
        <authorList>
            <person name="Jeong J.-H."/>
            <person name="Song I."/>
            <person name="Kim S."/>
            <person name="Choi T."/>
            <person name="Kim D."/>
            <person name="Ryu S."/>
            <person name="Kim W."/>
        </authorList>
    </citation>
    <scope>NUCLEOTIDE SEQUENCE [LARGE SCALE GENOMIC DNA]</scope>
    <source>
        <tissue evidence="3">Muscle</tissue>
    </source>
</reference>
<dbReference type="InterPro" id="IPR016186">
    <property type="entry name" value="C-type_lectin-like/link_sf"/>
</dbReference>
<dbReference type="PROSITE" id="PS50041">
    <property type="entry name" value="C_TYPE_LECTIN_2"/>
    <property type="match status" value="1"/>
</dbReference>
<sequence length="152" mass="16680">MKWLLLFVATAVLFACCQGCSQGYEQVGDNCLAFHLGSAYNWTEADDVCSKMYGGILASVKSASDLRAIYEYINTYGLTDSFWLGGSDLAAEGDWVWLADGSRVSKATPFWALANGLFGDHDVLAAMLERRKHPYSAPRPTDALLQRSMGLH</sequence>
<keyword evidence="1" id="KW-0732">Signal</keyword>
<evidence type="ECO:0000256" key="1">
    <source>
        <dbReference type="SAM" id="SignalP"/>
    </source>
</evidence>
<feature type="domain" description="C-type lectin" evidence="2">
    <location>
        <begin position="27"/>
        <end position="112"/>
    </location>
</feature>
<dbReference type="InterPro" id="IPR001304">
    <property type="entry name" value="C-type_lectin-like"/>
</dbReference>
<dbReference type="InterPro" id="IPR016187">
    <property type="entry name" value="CTDL_fold"/>
</dbReference>
<evidence type="ECO:0000259" key="2">
    <source>
        <dbReference type="PROSITE" id="PS50041"/>
    </source>
</evidence>
<dbReference type="EMBL" id="VSRR010001076">
    <property type="protein sequence ID" value="MPC22335.1"/>
    <property type="molecule type" value="Genomic_DNA"/>
</dbReference>
<dbReference type="SUPFAM" id="SSF56436">
    <property type="entry name" value="C-type lectin-like"/>
    <property type="match status" value="1"/>
</dbReference>
<dbReference type="Proteomes" id="UP000324222">
    <property type="component" value="Unassembled WGS sequence"/>
</dbReference>
<accession>A0A5B7DMB7</accession>